<comment type="similarity">
    <text evidence="2">Belongs to the RdgC family.</text>
</comment>
<proteinExistence type="inferred from homology"/>
<dbReference type="Proteomes" id="UP001500573">
    <property type="component" value="Unassembled WGS sequence"/>
</dbReference>
<evidence type="ECO:0000256" key="5">
    <source>
        <dbReference type="ARBA" id="ARBA00023172"/>
    </source>
</evidence>
<keyword evidence="5" id="KW-0233">DNA recombination</keyword>
<keyword evidence="4" id="KW-0963">Cytoplasm</keyword>
<dbReference type="PANTHER" id="PTHR38103:SF1">
    <property type="entry name" value="RECOMBINATION-ASSOCIATED PROTEIN RDGC"/>
    <property type="match status" value="1"/>
</dbReference>
<dbReference type="Pfam" id="PF04381">
    <property type="entry name" value="RdgC"/>
    <property type="match status" value="1"/>
</dbReference>
<sequence length="128" mass="14572">MWFKNLKLYRLSPGTDLSQSGLNAALGPCEFQPCGNQDSQSNGWVPPDHADGWLVYRQADQSLIRLRTERRLLPASVINQASRERALHIEEQQGYKPGRKQMKEIKEQIQMELLPKGAVVPRGQPQHL</sequence>
<evidence type="ECO:0000256" key="1">
    <source>
        <dbReference type="ARBA" id="ARBA00004453"/>
    </source>
</evidence>
<evidence type="ECO:0000256" key="2">
    <source>
        <dbReference type="ARBA" id="ARBA00008657"/>
    </source>
</evidence>
<comment type="caution">
    <text evidence="6">The sequence shown here is derived from an EMBL/GenBank/DDBJ whole genome shotgun (WGS) entry which is preliminary data.</text>
</comment>
<accession>A0ABN1KRD6</accession>
<evidence type="ECO:0000313" key="7">
    <source>
        <dbReference type="Proteomes" id="UP001500573"/>
    </source>
</evidence>
<evidence type="ECO:0000313" key="6">
    <source>
        <dbReference type="EMBL" id="GAA0773669.1"/>
    </source>
</evidence>
<gene>
    <name evidence="6" type="ORF">GCM10009108_04120</name>
</gene>
<organism evidence="6 7">
    <name type="scientific">Castellaniella ginsengisoli</name>
    <dbReference type="NCBI Taxonomy" id="546114"/>
    <lineage>
        <taxon>Bacteria</taxon>
        <taxon>Pseudomonadati</taxon>
        <taxon>Pseudomonadota</taxon>
        <taxon>Betaproteobacteria</taxon>
        <taxon>Burkholderiales</taxon>
        <taxon>Alcaligenaceae</taxon>
        <taxon>Castellaniella</taxon>
    </lineage>
</organism>
<dbReference type="InterPro" id="IPR007476">
    <property type="entry name" value="RdgC"/>
</dbReference>
<dbReference type="PANTHER" id="PTHR38103">
    <property type="entry name" value="RECOMBINATION-ASSOCIATED PROTEIN RDGC"/>
    <property type="match status" value="1"/>
</dbReference>
<keyword evidence="7" id="KW-1185">Reference proteome</keyword>
<name>A0ABN1KRD6_9BURK</name>
<dbReference type="RefSeq" id="WP_343835318.1">
    <property type="nucleotide sequence ID" value="NZ_BAAAEX010000003.1"/>
</dbReference>
<protein>
    <recommendedName>
        <fullName evidence="3">Recombination-associated protein RdgC</fullName>
    </recommendedName>
</protein>
<evidence type="ECO:0000256" key="3">
    <source>
        <dbReference type="ARBA" id="ARBA00022296"/>
    </source>
</evidence>
<evidence type="ECO:0000256" key="4">
    <source>
        <dbReference type="ARBA" id="ARBA00022490"/>
    </source>
</evidence>
<reference evidence="6 7" key="1">
    <citation type="journal article" date="2019" name="Int. J. Syst. Evol. Microbiol.">
        <title>The Global Catalogue of Microorganisms (GCM) 10K type strain sequencing project: providing services to taxonomists for standard genome sequencing and annotation.</title>
        <authorList>
            <consortium name="The Broad Institute Genomics Platform"/>
            <consortium name="The Broad Institute Genome Sequencing Center for Infectious Disease"/>
            <person name="Wu L."/>
            <person name="Ma J."/>
        </authorList>
    </citation>
    <scope>NUCLEOTIDE SEQUENCE [LARGE SCALE GENOMIC DNA]</scope>
    <source>
        <strain evidence="6 7">JCM 15515</strain>
    </source>
</reference>
<dbReference type="EMBL" id="BAAAEX010000003">
    <property type="protein sequence ID" value="GAA0773669.1"/>
    <property type="molecule type" value="Genomic_DNA"/>
</dbReference>
<comment type="subcellular location">
    <subcellularLocation>
        <location evidence="1">Cytoplasm</location>
        <location evidence="1">Nucleoid</location>
    </subcellularLocation>
</comment>